<proteinExistence type="predicted"/>
<dbReference type="AlphaFoldDB" id="A0A0F9FCM8"/>
<gene>
    <name evidence="1" type="ORF">LCGC14_2047210</name>
</gene>
<organism evidence="1">
    <name type="scientific">marine sediment metagenome</name>
    <dbReference type="NCBI Taxonomy" id="412755"/>
    <lineage>
        <taxon>unclassified sequences</taxon>
        <taxon>metagenomes</taxon>
        <taxon>ecological metagenomes</taxon>
    </lineage>
</organism>
<dbReference type="EMBL" id="LAZR01024123">
    <property type="protein sequence ID" value="KKL76206.1"/>
    <property type="molecule type" value="Genomic_DNA"/>
</dbReference>
<reference evidence="1" key="1">
    <citation type="journal article" date="2015" name="Nature">
        <title>Complex archaea that bridge the gap between prokaryotes and eukaryotes.</title>
        <authorList>
            <person name="Spang A."/>
            <person name="Saw J.H."/>
            <person name="Jorgensen S.L."/>
            <person name="Zaremba-Niedzwiedzka K."/>
            <person name="Martijn J."/>
            <person name="Lind A.E."/>
            <person name="van Eijk R."/>
            <person name="Schleper C."/>
            <person name="Guy L."/>
            <person name="Ettema T.J."/>
        </authorList>
    </citation>
    <scope>NUCLEOTIDE SEQUENCE</scope>
</reference>
<sequence>MHLNIERVRTLCQNFDFKTLFVEELGWDKYKSELDVSVDNQSFRLSAFTEKRGMVVFLCETSSDKSIPDYSIRRKIERQVTKSHHEHLIIYLDAKKTRQVWQWVKRQSGKPAQCREHTYYASQSGDLLIQKIGNLAFTLEEEEQLTIIEERHLM</sequence>
<accession>A0A0F9FCM8</accession>
<protein>
    <submittedName>
        <fullName evidence="1">Uncharacterized protein</fullName>
    </submittedName>
</protein>
<comment type="caution">
    <text evidence="1">The sequence shown here is derived from an EMBL/GenBank/DDBJ whole genome shotgun (WGS) entry which is preliminary data.</text>
</comment>
<name>A0A0F9FCM8_9ZZZZ</name>
<evidence type="ECO:0000313" key="1">
    <source>
        <dbReference type="EMBL" id="KKL76206.1"/>
    </source>
</evidence>